<organism evidence="1 2">
    <name type="scientific">Bacillus chungangensis</name>
    <dbReference type="NCBI Taxonomy" id="587633"/>
    <lineage>
        <taxon>Bacteria</taxon>
        <taxon>Bacillati</taxon>
        <taxon>Bacillota</taxon>
        <taxon>Bacilli</taxon>
        <taxon>Bacillales</taxon>
        <taxon>Bacillaceae</taxon>
        <taxon>Bacillus</taxon>
    </lineage>
</organism>
<protein>
    <submittedName>
        <fullName evidence="1">Uncharacterized protein</fullName>
    </submittedName>
</protein>
<gene>
    <name evidence="1" type="ORF">J2S08_004372</name>
</gene>
<name>A0ABT9WYT7_9BACI</name>
<dbReference type="Proteomes" id="UP001223586">
    <property type="component" value="Unassembled WGS sequence"/>
</dbReference>
<evidence type="ECO:0000313" key="2">
    <source>
        <dbReference type="Proteomes" id="UP001223586"/>
    </source>
</evidence>
<comment type="caution">
    <text evidence="1">The sequence shown here is derived from an EMBL/GenBank/DDBJ whole genome shotgun (WGS) entry which is preliminary data.</text>
</comment>
<dbReference type="EMBL" id="JAUSTT010000046">
    <property type="protein sequence ID" value="MDQ0178465.1"/>
    <property type="molecule type" value="Genomic_DNA"/>
</dbReference>
<accession>A0ABT9WYT7</accession>
<sequence>MALIKRGYRIYCDKKLEHKTVLDNDTLEIYIDGTYYTINLIPGVYFTHHAQFESDLPKMISQILKDHNIPVICKLGGIYDYANNRTVLVFEHKDTQNAHIIRVEGGTAFDLLIGDIVSVEPHVDGFFYHFVNMSGSISVVYSSFIELPSTIVTRKNDEIKLEGSMIVRKSSTGSLKSSIRIASASLLNSSIAVRNQGSSQIIGTLSVPTDDLYDLGSFLIVKNS</sequence>
<reference evidence="1 2" key="1">
    <citation type="submission" date="2023-07" db="EMBL/GenBank/DDBJ databases">
        <title>Genomic Encyclopedia of Type Strains, Phase IV (KMG-IV): sequencing the most valuable type-strain genomes for metagenomic binning, comparative biology and taxonomic classification.</title>
        <authorList>
            <person name="Goeker M."/>
        </authorList>
    </citation>
    <scope>NUCLEOTIDE SEQUENCE [LARGE SCALE GENOMIC DNA]</scope>
    <source>
        <strain evidence="1 2">DSM 23837</strain>
    </source>
</reference>
<dbReference type="RefSeq" id="WP_307233317.1">
    <property type="nucleotide sequence ID" value="NZ_JAUSTT010000046.1"/>
</dbReference>
<proteinExistence type="predicted"/>
<keyword evidence="2" id="KW-1185">Reference proteome</keyword>
<evidence type="ECO:0000313" key="1">
    <source>
        <dbReference type="EMBL" id="MDQ0178465.1"/>
    </source>
</evidence>